<organism evidence="2">
    <name type="scientific">Neurospora crassa</name>
    <dbReference type="NCBI Taxonomy" id="5141"/>
    <lineage>
        <taxon>Eukaryota</taxon>
        <taxon>Fungi</taxon>
        <taxon>Dikarya</taxon>
        <taxon>Ascomycota</taxon>
        <taxon>Pezizomycotina</taxon>
        <taxon>Sordariomycetes</taxon>
        <taxon>Sordariomycetidae</taxon>
        <taxon>Sordariales</taxon>
        <taxon>Sordariaceae</taxon>
        <taxon>Neurospora</taxon>
    </lineage>
</organism>
<dbReference type="HOGENOM" id="CLU_1138286_0_0_1"/>
<accession>Q9P527</accession>
<evidence type="ECO:0000313" key="2">
    <source>
        <dbReference type="EMBL" id="CAB92640.2"/>
    </source>
</evidence>
<evidence type="ECO:0000256" key="1">
    <source>
        <dbReference type="SAM" id="MobiDB-lite"/>
    </source>
</evidence>
<protein>
    <submittedName>
        <fullName evidence="2">Uncharacterized protein B24H17.180</fullName>
    </submittedName>
</protein>
<feature type="region of interest" description="Disordered" evidence="1">
    <location>
        <begin position="191"/>
        <end position="216"/>
    </location>
</feature>
<gene>
    <name evidence="2" type="primary">B24H17.180</name>
</gene>
<sequence>MVLTQAVFVASGSDRGRKGWKEVKKTTGRTRIERRTGSEGGGQPGVDWGWADGPEGAEGLATNGCGWVRVHYGPKVPRNQSDGYELCEEGKPSGRRACGDRLGTARCFHFYWSLARKLGEPLWNGRPRIVPSLWGDHSTAARTVALSPSNSYRLGDVGVWAFWRRAGSELPSGRPVVTPRRGSGNELKALRQQTDGQTKRFRGGEECLGPRQGSQALKRARDFRVGSLRNERGRKM</sequence>
<dbReference type="EMBL" id="AL356815">
    <property type="protein sequence ID" value="CAB92640.2"/>
    <property type="molecule type" value="Genomic_DNA"/>
</dbReference>
<name>Q9P527_NEUCS</name>
<dbReference type="AlphaFoldDB" id="Q9P527"/>
<reference evidence="2" key="2">
    <citation type="submission" date="2001-10" db="EMBL/GenBank/DDBJ databases">
        <authorList>
            <person name="German Neurospora genome project"/>
        </authorList>
    </citation>
    <scope>NUCLEOTIDE SEQUENCE</scope>
</reference>
<feature type="compositionally biased region" description="Basic and acidic residues" evidence="1">
    <location>
        <begin position="26"/>
        <end position="37"/>
    </location>
</feature>
<reference evidence="2" key="1">
    <citation type="submission" date="2000-05" db="EMBL/GenBank/DDBJ databases">
        <authorList>
            <person name="Schulte U."/>
            <person name="Aign V."/>
            <person name="Hoheisel J."/>
            <person name="Brandt P."/>
            <person name="Fartmann B."/>
            <person name="Holland R."/>
            <person name="Nyakatura G."/>
            <person name="Mewes H.W."/>
            <person name="Mannhaupt G."/>
        </authorList>
    </citation>
    <scope>NUCLEOTIDE SEQUENCE</scope>
</reference>
<proteinExistence type="predicted"/>
<feature type="region of interest" description="Disordered" evidence="1">
    <location>
        <begin position="26"/>
        <end position="47"/>
    </location>
</feature>